<dbReference type="Proteomes" id="UP000001556">
    <property type="component" value="Chromosome"/>
</dbReference>
<dbReference type="Pfam" id="PF16244">
    <property type="entry name" value="DUF4901"/>
    <property type="match status" value="1"/>
</dbReference>
<dbReference type="eggNOG" id="ENOG502Z8UD">
    <property type="taxonomic scope" value="Bacteria"/>
</dbReference>
<feature type="domain" description="YcdB/YcdC repeated" evidence="1">
    <location>
        <begin position="6"/>
        <end position="154"/>
    </location>
</feature>
<accession>A4J234</accession>
<keyword evidence="3" id="KW-1185">Reference proteome</keyword>
<dbReference type="KEGG" id="drm:Dred_0595"/>
<gene>
    <name evidence="2" type="ordered locus">Dred_0595</name>
</gene>
<organism evidence="2 3">
    <name type="scientific">Desulforamulus reducens (strain ATCC BAA-1160 / DSM 100696 / MI-1)</name>
    <name type="common">Desulfotomaculum reducens</name>
    <dbReference type="NCBI Taxonomy" id="349161"/>
    <lineage>
        <taxon>Bacteria</taxon>
        <taxon>Bacillati</taxon>
        <taxon>Bacillota</taxon>
        <taxon>Clostridia</taxon>
        <taxon>Eubacteriales</taxon>
        <taxon>Peptococcaceae</taxon>
        <taxon>Desulforamulus</taxon>
    </lineage>
</organism>
<evidence type="ECO:0000313" key="2">
    <source>
        <dbReference type="EMBL" id="ABO49137.1"/>
    </source>
</evidence>
<name>A4J234_DESRM</name>
<dbReference type="InterPro" id="IPR032599">
    <property type="entry name" value="YcdB/YcdC_rep_domain"/>
</dbReference>
<reference evidence="2 3" key="1">
    <citation type="submission" date="2007-03" db="EMBL/GenBank/DDBJ databases">
        <title>Complete sequence of Desulfotomaculum reducens MI-1.</title>
        <authorList>
            <consortium name="US DOE Joint Genome Institute"/>
            <person name="Copeland A."/>
            <person name="Lucas S."/>
            <person name="Lapidus A."/>
            <person name="Barry K."/>
            <person name="Detter J.C."/>
            <person name="Glavina del Rio T."/>
            <person name="Hammon N."/>
            <person name="Israni S."/>
            <person name="Dalin E."/>
            <person name="Tice H."/>
            <person name="Pitluck S."/>
            <person name="Sims D."/>
            <person name="Brettin T."/>
            <person name="Bruce D."/>
            <person name="Han C."/>
            <person name="Tapia R."/>
            <person name="Schmutz J."/>
            <person name="Larimer F."/>
            <person name="Land M."/>
            <person name="Hauser L."/>
            <person name="Kyrpides N."/>
            <person name="Kim E."/>
            <person name="Tebo B.M."/>
            <person name="Richardson P."/>
        </authorList>
    </citation>
    <scope>NUCLEOTIDE SEQUENCE [LARGE SCALE GENOMIC DNA]</scope>
    <source>
        <strain evidence="2 3">MI-1</strain>
    </source>
</reference>
<dbReference type="AlphaFoldDB" id="A4J234"/>
<protein>
    <recommendedName>
        <fullName evidence="1">YcdB/YcdC repeated domain-containing protein</fullName>
    </recommendedName>
</protein>
<evidence type="ECO:0000313" key="3">
    <source>
        <dbReference type="Proteomes" id="UP000001556"/>
    </source>
</evidence>
<dbReference type="HOGENOM" id="CLU_1208195_0_0_9"/>
<dbReference type="EMBL" id="CP000612">
    <property type="protein sequence ID" value="ABO49137.1"/>
    <property type="molecule type" value="Genomic_DNA"/>
</dbReference>
<proteinExistence type="predicted"/>
<sequence>MNGMNFHHVHESESHFVGEKNVSYSWGSDNDQDQKYVNLCTVEGTGEVESVYVQDDSSQGKEVKISLVDARLRAQQFIQKYLQKGQTEVQIVVYPSYSEMAPDWVDKSKLTKEEMPDARISFQFYPLHQGIPVRDSNYSVVIDQTNGKVVQFSLQAMDPSVTLPDAQRVVAAEAAKQEYLKNNPLQLAYIWPEWHEQKGPAPYLVYMPYISVGWSYIDALIGKTIVVEE</sequence>
<evidence type="ECO:0000259" key="1">
    <source>
        <dbReference type="Pfam" id="PF16244"/>
    </source>
</evidence>